<feature type="domain" description="Glycoside hydrolase family 19 catalytic" evidence="2">
    <location>
        <begin position="426"/>
        <end position="478"/>
    </location>
</feature>
<dbReference type="SUPFAM" id="SSF47090">
    <property type="entry name" value="PGBD-like"/>
    <property type="match status" value="4"/>
</dbReference>
<reference evidence="4 5" key="1">
    <citation type="submission" date="2017-08" db="EMBL/GenBank/DDBJ databases">
        <title>Infants hospitalized years apart are colonized by the same room-sourced microbial strains.</title>
        <authorList>
            <person name="Brooks B."/>
            <person name="Olm M.R."/>
            <person name="Firek B.A."/>
            <person name="Baker R."/>
            <person name="Thomas B.C."/>
            <person name="Morowitz M.J."/>
            <person name="Banfield J.F."/>
        </authorList>
    </citation>
    <scope>NUCLEOTIDE SEQUENCE [LARGE SCALE GENOMIC DNA]</scope>
    <source>
        <strain evidence="4">S2_003_000_R2_14</strain>
    </source>
</reference>
<dbReference type="CDD" id="cd00325">
    <property type="entry name" value="chitinase_GH19"/>
    <property type="match status" value="1"/>
</dbReference>
<feature type="domain" description="Peptidoglycan binding-like" evidence="3">
    <location>
        <begin position="213"/>
        <end position="268"/>
    </location>
</feature>
<feature type="region of interest" description="Disordered" evidence="1">
    <location>
        <begin position="1"/>
        <end position="30"/>
    </location>
</feature>
<feature type="compositionally biased region" description="Pro residues" evidence="1">
    <location>
        <begin position="18"/>
        <end position="30"/>
    </location>
</feature>
<dbReference type="PANTHER" id="PTHR34408">
    <property type="entry name" value="FAMILY PROTEIN, PUTATIVE-RELATED"/>
    <property type="match status" value="1"/>
</dbReference>
<evidence type="ECO:0000256" key="1">
    <source>
        <dbReference type="SAM" id="MobiDB-lite"/>
    </source>
</evidence>
<feature type="region of interest" description="Disordered" evidence="1">
    <location>
        <begin position="177"/>
        <end position="196"/>
    </location>
</feature>
<dbReference type="InterPro" id="IPR036365">
    <property type="entry name" value="PGBD-like_sf"/>
</dbReference>
<gene>
    <name evidence="4" type="ORF">DI536_01630</name>
</gene>
<dbReference type="GO" id="GO:0016998">
    <property type="term" value="P:cell wall macromolecule catabolic process"/>
    <property type="evidence" value="ECO:0007669"/>
    <property type="project" value="InterPro"/>
</dbReference>
<dbReference type="GO" id="GO:0004568">
    <property type="term" value="F:chitinase activity"/>
    <property type="evidence" value="ECO:0007669"/>
    <property type="project" value="InterPro"/>
</dbReference>
<dbReference type="Pfam" id="PF00182">
    <property type="entry name" value="Glyco_hydro_19"/>
    <property type="match status" value="1"/>
</dbReference>
<dbReference type="PANTHER" id="PTHR34408:SF1">
    <property type="entry name" value="GLYCOSYL HYDROLASE FAMILY 19 DOMAIN-CONTAINING PROTEIN HI_1415"/>
    <property type="match status" value="1"/>
</dbReference>
<feature type="domain" description="Peptidoglycan binding-like" evidence="3">
    <location>
        <begin position="37"/>
        <end position="91"/>
    </location>
</feature>
<evidence type="ECO:0000259" key="2">
    <source>
        <dbReference type="Pfam" id="PF00182"/>
    </source>
</evidence>
<dbReference type="Proteomes" id="UP000249061">
    <property type="component" value="Unassembled WGS sequence"/>
</dbReference>
<dbReference type="SUPFAM" id="SSF53955">
    <property type="entry name" value="Lysozyme-like"/>
    <property type="match status" value="1"/>
</dbReference>
<protein>
    <recommendedName>
        <fullName evidence="6">Peptidoglycan-binding protein</fullName>
    </recommendedName>
</protein>
<feature type="compositionally biased region" description="Low complexity" evidence="1">
    <location>
        <begin position="1"/>
        <end position="17"/>
    </location>
</feature>
<name>A0A2W5VAY2_9BACT</name>
<feature type="domain" description="Peptidoglycan binding-like" evidence="3">
    <location>
        <begin position="113"/>
        <end position="158"/>
    </location>
</feature>
<dbReference type="InterPro" id="IPR052354">
    <property type="entry name" value="Cell_Wall_Dynamics_Protein"/>
</dbReference>
<comment type="caution">
    <text evidence="4">The sequence shown here is derived from an EMBL/GenBank/DDBJ whole genome shotgun (WGS) entry which is preliminary data.</text>
</comment>
<dbReference type="AlphaFoldDB" id="A0A2W5VAY2"/>
<evidence type="ECO:0000259" key="3">
    <source>
        <dbReference type="Pfam" id="PF01471"/>
    </source>
</evidence>
<dbReference type="InterPro" id="IPR002477">
    <property type="entry name" value="Peptidoglycan-bd-like"/>
</dbReference>
<dbReference type="InterPro" id="IPR000726">
    <property type="entry name" value="Glyco_hydro_19_cat"/>
</dbReference>
<sequence length="518" mass="56495">MFDDPPMTTRIAPTTTPAVPPPTTPVLPPVVPAPTKAQVKRAETQLKKLGFNPGKVDGAPTKAFTAALKEFQTSWGLTANGQLDAKTTAKLQYTYDRRKRHGKDLFVSVGEKSKDIKVLEQRLAKLGYKVGKADGIYSKSTAEAVKAFRADQKELPDGQGWLSKTARASLRREVGALSHPPERRRVAPSTAQTRADRATAKAAQTPFGEGTKGAHVANVQKHLVAAGFSPRRSSGVFDERTAGALKAFQSRSGLKATGIVDARTWRALQKSFILSKTAPQKLYERSGAVKNSEKLLKQLGFNPGKVDGLFDKSTLKAVRAFERSQGMKVDGVVGANQVEKMKALTRGVTLGQLRSIMPTLPLSKAKAYLPLLNRAMAEAKINTKPRKAMFLAQLAHESVSLRYFEEIASGAAYEGRRDLGNIHPGDGVRYKGRGPIQLTGRSNYRAAGRALGLPLEANPKMAARPSVGFRTAAWFWNSRGLNRYADQGNFLEVTRRINGGYNGLADRQAYYRRALKVL</sequence>
<evidence type="ECO:0000313" key="5">
    <source>
        <dbReference type="Proteomes" id="UP000249061"/>
    </source>
</evidence>
<dbReference type="GO" id="GO:0006032">
    <property type="term" value="P:chitin catabolic process"/>
    <property type="evidence" value="ECO:0007669"/>
    <property type="project" value="InterPro"/>
</dbReference>
<feature type="domain" description="Peptidoglycan binding-like" evidence="3">
    <location>
        <begin position="286"/>
        <end position="341"/>
    </location>
</feature>
<dbReference type="InterPro" id="IPR036366">
    <property type="entry name" value="PGBDSf"/>
</dbReference>
<evidence type="ECO:0000313" key="4">
    <source>
        <dbReference type="EMBL" id="PZR18608.1"/>
    </source>
</evidence>
<dbReference type="Gene3D" id="1.10.530.10">
    <property type="match status" value="1"/>
</dbReference>
<evidence type="ECO:0008006" key="6">
    <source>
        <dbReference type="Google" id="ProtNLM"/>
    </source>
</evidence>
<dbReference type="Pfam" id="PF01471">
    <property type="entry name" value="PG_binding_1"/>
    <property type="match status" value="4"/>
</dbReference>
<organism evidence="4 5">
    <name type="scientific">Archangium gephyra</name>
    <dbReference type="NCBI Taxonomy" id="48"/>
    <lineage>
        <taxon>Bacteria</taxon>
        <taxon>Pseudomonadati</taxon>
        <taxon>Myxococcota</taxon>
        <taxon>Myxococcia</taxon>
        <taxon>Myxococcales</taxon>
        <taxon>Cystobacterineae</taxon>
        <taxon>Archangiaceae</taxon>
        <taxon>Archangium</taxon>
    </lineage>
</organism>
<proteinExistence type="predicted"/>
<dbReference type="Gene3D" id="1.10.101.10">
    <property type="entry name" value="PGBD-like superfamily/PGBD"/>
    <property type="match status" value="4"/>
</dbReference>
<dbReference type="EMBL" id="QFQP01000001">
    <property type="protein sequence ID" value="PZR18608.1"/>
    <property type="molecule type" value="Genomic_DNA"/>
</dbReference>
<accession>A0A2W5VAY2</accession>
<dbReference type="InterPro" id="IPR023346">
    <property type="entry name" value="Lysozyme-like_dom_sf"/>
</dbReference>